<comment type="caution">
    <text evidence="2">The sequence shown here is derived from an EMBL/GenBank/DDBJ whole genome shotgun (WGS) entry which is preliminary data.</text>
</comment>
<dbReference type="PANTHER" id="PTHR21696">
    <property type="entry name" value="PROTEIN UNC-79 HOMOLOG"/>
    <property type="match status" value="1"/>
</dbReference>
<feature type="region of interest" description="Disordered" evidence="1">
    <location>
        <begin position="219"/>
        <end position="336"/>
    </location>
</feature>
<organism evidence="2 3">
    <name type="scientific">Bugula neritina</name>
    <name type="common">Brown bryozoan</name>
    <name type="synonym">Sertularia neritina</name>
    <dbReference type="NCBI Taxonomy" id="10212"/>
    <lineage>
        <taxon>Eukaryota</taxon>
        <taxon>Metazoa</taxon>
        <taxon>Spiralia</taxon>
        <taxon>Lophotrochozoa</taxon>
        <taxon>Bryozoa</taxon>
        <taxon>Gymnolaemata</taxon>
        <taxon>Cheilostomatida</taxon>
        <taxon>Flustrina</taxon>
        <taxon>Buguloidea</taxon>
        <taxon>Bugulidae</taxon>
        <taxon>Bugula</taxon>
    </lineage>
</organism>
<keyword evidence="3" id="KW-1185">Reference proteome</keyword>
<dbReference type="InterPro" id="IPR024855">
    <property type="entry name" value="UNC79"/>
</dbReference>
<dbReference type="EMBL" id="VXIV02000745">
    <property type="protein sequence ID" value="KAF6036328.1"/>
    <property type="molecule type" value="Genomic_DNA"/>
</dbReference>
<evidence type="ECO:0000313" key="3">
    <source>
        <dbReference type="Proteomes" id="UP000593567"/>
    </source>
</evidence>
<feature type="compositionally biased region" description="Basic residues" evidence="1">
    <location>
        <begin position="307"/>
        <end position="317"/>
    </location>
</feature>
<evidence type="ECO:0000256" key="1">
    <source>
        <dbReference type="SAM" id="MobiDB-lite"/>
    </source>
</evidence>
<dbReference type="Proteomes" id="UP000593567">
    <property type="component" value="Unassembled WGS sequence"/>
</dbReference>
<sequence>MAQGGLHELSHLHHMLSRSRKDETTPETKCISGKRIRVFWKAMENDRLVDHSLLHLLVEIIIKHLSIPASKEVSSDEQYANYQKWTIEYMFCYLGYAEGQLFVRPSQLKMSPVLDALLCNLPQFLDANVEVGTKLLVDCLNILKFCGLPPGYVCTGVVADYTLSSVPSHLTKHWVQSLLIILYKYNYCNNSELSPLLQYLVQVVINTLSSVPHCCQRKARHNDSSSELQGLIQGTGGKDHSPSSFDEQETQFGVRSSPPELHKQRNLPGGASSSFHEDDRGEGSKLSSPDQLDAATRPNQSPLLTLKKNKNKNRKLSRQGNVDQGSPAKPDRKLYHWKAVDSSKGDDIAMVSMGSHQKSSPPLGASDKPPFHGEASKFTSNSQRKYSSVDGEGKSEADNGSKTRKAHTLSGKKGPALGQIQQNSSSTSVTSMFRAPSCPECKGPIDSYSEETIVLCIVAVETYLHHDLQQAASMVYDMLHSVSKVASFQIYSWQNNVRPVFIPGNVRSSALQFLRCSLHHLNPYNIMSALLLSAEDSEMFSTIVTALTDFPELNSLQALLTALEGINEKTEIKRMLQLIENLDVYLSSLTADLANSQEWPKIVDQLEILFRKLTAFLPEKMTNMTSVLDLMMSIFKLPLVTTHKGDRLVEMFGKFISVALQSHTFDMIPLAKLCQTCHHTFTKDRDKTILARVLVNELVLVLKYKSTLPEANVLTILEIVCLDCSSTLLPTYITNEIPNQLTSDMIIESGILEVMRLYLSDAVEFICDLHTLQKLKVHMKCTCLHEDTFGGLLKTGIAQIIALEMSNMIQSDPKAAQRIIPWLYTQQNFPQRGPKEFLESIDHVRFLCWLYIGALTHHAVAENVFKTKCQPLPLEDVSNISIMATSIMTGFVEYSTSSVAFMSSLFYGFILCQVWTVYCETLTFDYVGSGPGNDMDITQIIYNFWSIVSPTILNMVSHSKVLREMITLHVLSMMETLQECQSSVVVKLSPLWRQLLFTHDTKLPINILVRIQSLDNWQPSKKKTVNKAILLDWIKKTQFRLAQIEIQSSRAVNFVTI</sequence>
<feature type="compositionally biased region" description="Basic and acidic residues" evidence="1">
    <location>
        <begin position="391"/>
        <end position="401"/>
    </location>
</feature>
<dbReference type="OrthoDB" id="6270916at2759"/>
<feature type="compositionally biased region" description="Polar residues" evidence="1">
    <location>
        <begin position="242"/>
        <end position="254"/>
    </location>
</feature>
<dbReference type="AlphaFoldDB" id="A0A7J7KFC6"/>
<feature type="compositionally biased region" description="Polar residues" evidence="1">
    <location>
        <begin position="377"/>
        <end position="386"/>
    </location>
</feature>
<dbReference type="PANTHER" id="PTHR21696:SF2">
    <property type="entry name" value="PROTEIN UNC-79 HOMOLOG"/>
    <property type="match status" value="1"/>
</dbReference>
<protein>
    <submittedName>
        <fullName evidence="2">UNC79</fullName>
    </submittedName>
</protein>
<accession>A0A7J7KFC6</accession>
<evidence type="ECO:0000313" key="2">
    <source>
        <dbReference type="EMBL" id="KAF6036328.1"/>
    </source>
</evidence>
<gene>
    <name evidence="2" type="ORF">EB796_005352</name>
</gene>
<proteinExistence type="predicted"/>
<name>A0A7J7KFC6_BUGNE</name>
<reference evidence="2" key="1">
    <citation type="submission" date="2020-06" db="EMBL/GenBank/DDBJ databases">
        <title>Draft genome of Bugula neritina, a colonial animal packing powerful symbionts and potential medicines.</title>
        <authorList>
            <person name="Rayko M."/>
        </authorList>
    </citation>
    <scope>NUCLEOTIDE SEQUENCE [LARGE SCALE GENOMIC DNA]</scope>
    <source>
        <strain evidence="2">Kwan_BN1</strain>
    </source>
</reference>
<feature type="region of interest" description="Disordered" evidence="1">
    <location>
        <begin position="352"/>
        <end position="425"/>
    </location>
</feature>
<feature type="region of interest" description="Disordered" evidence="1">
    <location>
        <begin position="1"/>
        <end position="28"/>
    </location>
</feature>